<protein>
    <submittedName>
        <fullName evidence="12">Putative abc multidrug transporter protein</fullName>
    </submittedName>
</protein>
<dbReference type="RefSeq" id="XP_007916830.1">
    <property type="nucleotide sequence ID" value="XM_007918639.1"/>
</dbReference>
<feature type="region of interest" description="Disordered" evidence="8">
    <location>
        <begin position="320"/>
        <end position="343"/>
    </location>
</feature>
<dbReference type="PROSITE" id="PS00211">
    <property type="entry name" value="ABC_TRANSPORTER_1"/>
    <property type="match status" value="2"/>
</dbReference>
<dbReference type="EMBL" id="KB933218">
    <property type="protein sequence ID" value="EON98397.1"/>
    <property type="molecule type" value="Genomic_DNA"/>
</dbReference>
<dbReference type="SUPFAM" id="SSF52540">
    <property type="entry name" value="P-loop containing nucleoside triphosphate hydrolases"/>
    <property type="match status" value="2"/>
</dbReference>
<dbReference type="PROSITE" id="PS50929">
    <property type="entry name" value="ABC_TM1F"/>
    <property type="match status" value="1"/>
</dbReference>
<dbReference type="KEGG" id="tmn:UCRPA7_6098"/>
<comment type="similarity">
    <text evidence="2">Belongs to the ABC transporter superfamily. ABCB family. Multidrug resistance exporter (TC 3.A.1.201) subfamily.</text>
</comment>
<dbReference type="GO" id="GO:0016887">
    <property type="term" value="F:ATP hydrolysis activity"/>
    <property type="evidence" value="ECO:0007669"/>
    <property type="project" value="InterPro"/>
</dbReference>
<feature type="transmembrane region" description="Helical" evidence="9">
    <location>
        <begin position="633"/>
        <end position="654"/>
    </location>
</feature>
<sequence>MEGVSFAYPSRPNQLVLRKVSLDFPAGKHTAIVGPSGSGKSTIQSLIARLQSPQEGAILLDGHDIRELNVKSLRGFLGLVQQEPSLLDRSILENIALGLVSSPHPSHAHLQGVLYGSDLAELASHGKDVFAVAKKQGGAIAEIVDLVRQAADLADASSFIDRLEKGWGTMAGSGGSMLSGGQRQRVAVARALVRDPKILILDEATASLDSASERRIQAAVERAAKSRTVISIAHRLSTIRNADSIIVMQAGEVVEQGSYEELIAREDGVFAHLARLQSLTGSDEIEAKSTASINDTLSSSSSKAEIDLGLDEEKIDALQDHTSPVVSSPKQEQADNDNDKDKDDLAEDLSATAVIKGVGRLVRQWLKWIILALIAAALVGCNFSASGLVFGHTVGALNPCNTTADRVKSLGEFYGGILFMLAVVVLLANFVTWSSFGLVAERLLYSVRVLSFRSLLEQPVSWHQSGNRSSTSLLSIITKDSAALGGLSGSIIGTIFSILINFLVAIILSHIIAWKIAIVCLVVVPILLGAGLMQLRSLSRFEERHTDAYSRANGIAVEAVNSINTIAALSLEREIMGTYSRALKAPRKDIVLASAWVNVWLAINNSTGFLVYAFAYWWGSRLIMRGENTQTQFFIILMAMLVSAQLWGQMFTLAPEFSRARASIARIITVINLGSDAQLDSKELATTANVERRGSSGTERDIEAVGEAKPPVPVNSKGVRVTFDRVSFAYPGRPDVPVLQDVSFTVQPAQFCGLVGPSGAGKSTIMGLVQRLYFPTTGTVTIDGVDISKHSFRDDVAIVPQDTALFDGSVKFNVGLGAKPGHEATDAEIEEACRLAHIHDTIMALPQGYNTECGPRASQLSGGQRQRLSIARALVRKPRLLLLDESTSALDAESERALQASLEVVARDVTVVAITHRLHTVQKADVIYVVEGGKIVDKGRHGDLMERSESYRVNALQQMLQ</sequence>
<dbReference type="SUPFAM" id="SSF90123">
    <property type="entry name" value="ABC transporter transmembrane region"/>
    <property type="match status" value="1"/>
</dbReference>
<evidence type="ECO:0000313" key="12">
    <source>
        <dbReference type="EMBL" id="EON98397.1"/>
    </source>
</evidence>
<evidence type="ECO:0000256" key="2">
    <source>
        <dbReference type="ARBA" id="ARBA00007577"/>
    </source>
</evidence>
<dbReference type="CDD" id="cd18578">
    <property type="entry name" value="ABC_6TM_Pgp_ABCB1_D2_like"/>
    <property type="match status" value="1"/>
</dbReference>
<dbReference type="SMART" id="SM00382">
    <property type="entry name" value="AAA"/>
    <property type="match status" value="2"/>
</dbReference>
<dbReference type="InterPro" id="IPR036640">
    <property type="entry name" value="ABC1_TM_sf"/>
</dbReference>
<dbReference type="PROSITE" id="PS50893">
    <property type="entry name" value="ABC_TRANSPORTER_2"/>
    <property type="match status" value="2"/>
</dbReference>
<dbReference type="Gene3D" id="1.20.1560.10">
    <property type="entry name" value="ABC transporter type 1, transmembrane domain"/>
    <property type="match status" value="1"/>
</dbReference>
<keyword evidence="5" id="KW-0067">ATP-binding</keyword>
<evidence type="ECO:0000256" key="1">
    <source>
        <dbReference type="ARBA" id="ARBA00004141"/>
    </source>
</evidence>
<dbReference type="eggNOG" id="KOG0055">
    <property type="taxonomic scope" value="Eukaryota"/>
</dbReference>
<evidence type="ECO:0000256" key="8">
    <source>
        <dbReference type="SAM" id="MobiDB-lite"/>
    </source>
</evidence>
<dbReference type="GO" id="GO:0005524">
    <property type="term" value="F:ATP binding"/>
    <property type="evidence" value="ECO:0007669"/>
    <property type="project" value="UniProtKB-KW"/>
</dbReference>
<dbReference type="InterPro" id="IPR039421">
    <property type="entry name" value="Type_1_exporter"/>
</dbReference>
<dbReference type="InterPro" id="IPR017871">
    <property type="entry name" value="ABC_transporter-like_CS"/>
</dbReference>
<keyword evidence="3 9" id="KW-0812">Transmembrane</keyword>
<evidence type="ECO:0000256" key="4">
    <source>
        <dbReference type="ARBA" id="ARBA00022741"/>
    </source>
</evidence>
<dbReference type="GeneID" id="19326719"/>
<dbReference type="PANTHER" id="PTHR24221:SF219">
    <property type="entry name" value="ABC MULTIDRUG TRANSPORTER (EUROFUNG)"/>
    <property type="match status" value="1"/>
</dbReference>
<keyword evidence="4" id="KW-0547">Nucleotide-binding</keyword>
<feature type="transmembrane region" description="Helical" evidence="9">
    <location>
        <begin position="590"/>
        <end position="618"/>
    </location>
</feature>
<feature type="domain" description="ABC transmembrane type-1" evidence="11">
    <location>
        <begin position="370"/>
        <end position="659"/>
    </location>
</feature>
<evidence type="ECO:0000256" key="6">
    <source>
        <dbReference type="ARBA" id="ARBA00022989"/>
    </source>
</evidence>
<evidence type="ECO:0000256" key="7">
    <source>
        <dbReference type="ARBA" id="ARBA00023136"/>
    </source>
</evidence>
<dbReference type="InterPro" id="IPR027417">
    <property type="entry name" value="P-loop_NTPase"/>
</dbReference>
<feature type="transmembrane region" description="Helical" evidence="9">
    <location>
        <begin position="413"/>
        <end position="440"/>
    </location>
</feature>
<dbReference type="HOGENOM" id="CLU_000604_17_0_1"/>
<dbReference type="Pfam" id="PF00664">
    <property type="entry name" value="ABC_membrane"/>
    <property type="match status" value="1"/>
</dbReference>
<dbReference type="Pfam" id="PF00005">
    <property type="entry name" value="ABC_tran"/>
    <property type="match status" value="2"/>
</dbReference>
<feature type="transmembrane region" description="Helical" evidence="9">
    <location>
        <begin position="368"/>
        <end position="393"/>
    </location>
</feature>
<dbReference type="InterPro" id="IPR011527">
    <property type="entry name" value="ABC1_TM_dom"/>
</dbReference>
<keyword evidence="7 9" id="KW-0472">Membrane</keyword>
<evidence type="ECO:0000256" key="5">
    <source>
        <dbReference type="ARBA" id="ARBA00022840"/>
    </source>
</evidence>
<accession>R8BGP4</accession>
<gene>
    <name evidence="12" type="ORF">UCRPA7_6098</name>
</gene>
<evidence type="ECO:0000313" key="13">
    <source>
        <dbReference type="Proteomes" id="UP000014074"/>
    </source>
</evidence>
<dbReference type="GO" id="GO:0016020">
    <property type="term" value="C:membrane"/>
    <property type="evidence" value="ECO:0007669"/>
    <property type="project" value="UniProtKB-SubCell"/>
</dbReference>
<evidence type="ECO:0000256" key="3">
    <source>
        <dbReference type="ARBA" id="ARBA00022692"/>
    </source>
</evidence>
<feature type="transmembrane region" description="Helical" evidence="9">
    <location>
        <begin position="512"/>
        <end position="535"/>
    </location>
</feature>
<dbReference type="Gene3D" id="3.40.50.300">
    <property type="entry name" value="P-loop containing nucleotide triphosphate hydrolases"/>
    <property type="match status" value="2"/>
</dbReference>
<feature type="domain" description="ABC transporter" evidence="10">
    <location>
        <begin position="1"/>
        <end position="275"/>
    </location>
</feature>
<dbReference type="InterPro" id="IPR003439">
    <property type="entry name" value="ABC_transporter-like_ATP-bd"/>
</dbReference>
<keyword evidence="6 9" id="KW-1133">Transmembrane helix</keyword>
<keyword evidence="13" id="KW-1185">Reference proteome</keyword>
<organism evidence="12 13">
    <name type="scientific">Phaeoacremonium minimum (strain UCR-PA7)</name>
    <name type="common">Esca disease fungus</name>
    <name type="synonym">Togninia minima</name>
    <dbReference type="NCBI Taxonomy" id="1286976"/>
    <lineage>
        <taxon>Eukaryota</taxon>
        <taxon>Fungi</taxon>
        <taxon>Dikarya</taxon>
        <taxon>Ascomycota</taxon>
        <taxon>Pezizomycotina</taxon>
        <taxon>Sordariomycetes</taxon>
        <taxon>Sordariomycetidae</taxon>
        <taxon>Togniniales</taxon>
        <taxon>Togniniaceae</taxon>
        <taxon>Phaeoacremonium</taxon>
    </lineage>
</organism>
<dbReference type="Proteomes" id="UP000014074">
    <property type="component" value="Unassembled WGS sequence"/>
</dbReference>
<evidence type="ECO:0000259" key="10">
    <source>
        <dbReference type="PROSITE" id="PS50893"/>
    </source>
</evidence>
<dbReference type="PANTHER" id="PTHR24221">
    <property type="entry name" value="ATP-BINDING CASSETTE SUB-FAMILY B"/>
    <property type="match status" value="1"/>
</dbReference>
<evidence type="ECO:0000256" key="9">
    <source>
        <dbReference type="SAM" id="Phobius"/>
    </source>
</evidence>
<dbReference type="FunFam" id="3.40.50.300:FF:000913">
    <property type="entry name" value="ABC multidrug transporter SitT"/>
    <property type="match status" value="1"/>
</dbReference>
<dbReference type="AlphaFoldDB" id="R8BGP4"/>
<dbReference type="InterPro" id="IPR003593">
    <property type="entry name" value="AAA+_ATPase"/>
</dbReference>
<evidence type="ECO:0000259" key="11">
    <source>
        <dbReference type="PROSITE" id="PS50929"/>
    </source>
</evidence>
<dbReference type="OrthoDB" id="6500128at2759"/>
<comment type="subcellular location">
    <subcellularLocation>
        <location evidence="1">Membrane</location>
        <topology evidence="1">Multi-pass membrane protein</topology>
    </subcellularLocation>
</comment>
<feature type="transmembrane region" description="Helical" evidence="9">
    <location>
        <begin position="482"/>
        <end position="506"/>
    </location>
</feature>
<feature type="compositionally biased region" description="Polar residues" evidence="8">
    <location>
        <begin position="320"/>
        <end position="330"/>
    </location>
</feature>
<reference evidence="13" key="1">
    <citation type="journal article" date="2013" name="Genome Announc.">
        <title>Draft genome sequence of the ascomycete Phaeoacremonium aleophilum strain UCR-PA7, a causal agent of the esca disease complex in grapevines.</title>
        <authorList>
            <person name="Blanco-Ulate B."/>
            <person name="Rolshausen P."/>
            <person name="Cantu D."/>
        </authorList>
    </citation>
    <scope>NUCLEOTIDE SEQUENCE [LARGE SCALE GENOMIC DNA]</scope>
    <source>
        <strain evidence="13">UCR-PA7</strain>
    </source>
</reference>
<proteinExistence type="inferred from homology"/>
<dbReference type="GO" id="GO:0140359">
    <property type="term" value="F:ABC-type transporter activity"/>
    <property type="evidence" value="ECO:0007669"/>
    <property type="project" value="InterPro"/>
</dbReference>
<name>R8BGP4_PHAM7</name>
<feature type="domain" description="ABC transporter" evidence="10">
    <location>
        <begin position="721"/>
        <end position="957"/>
    </location>
</feature>